<sequence length="368" mass="41643">MLKKKILVFLFQLNGGGAEKTVVNILNKLDSSKFNIVLVLGNDKNNHYMDLLSENVTVKYLDCGKLRKCLLKLRKTIILEKPDLLFTTMNPNNIMLVVAEFISFRKIPVIVREANNRTQSGTVTVLNKLITKICYNYAAKVISLSHGVKEDLINNFKIKQEKIKVIYNPIDIDYINQIKNEEILDIEINGNEKTIISVGRLEEQKDFTTLIRAFNLVQSQIKSRLLILGKGSQEGSLKKLVTTLNLEEKVIFLGFKENPQKYVKNSDLFALTSKWEGFGHVIVEAMAVGTPVVVTNCNSGPLEIIKNNEYGILSNVEDYVDISNKIINLLKNDVLSAEYSCKGLLRSEDFKSDKIVKEYEEIFLETGG</sequence>
<accession>A0A1C7DVR5</accession>
<dbReference type="Gene3D" id="3.40.50.2000">
    <property type="entry name" value="Glycogen Phosphorylase B"/>
    <property type="match status" value="2"/>
</dbReference>
<dbReference type="AlphaFoldDB" id="A0A1C7DVR5"/>
<dbReference type="Pfam" id="PF00534">
    <property type="entry name" value="Glycos_transf_1"/>
    <property type="match status" value="1"/>
</dbReference>
<evidence type="ECO:0000259" key="1">
    <source>
        <dbReference type="Pfam" id="PF00534"/>
    </source>
</evidence>
<name>A0A1C7DVR5_9BACL</name>
<evidence type="ECO:0000259" key="2">
    <source>
        <dbReference type="Pfam" id="PF13439"/>
    </source>
</evidence>
<dbReference type="CDD" id="cd03811">
    <property type="entry name" value="GT4_GT28_WabH-like"/>
    <property type="match status" value="1"/>
</dbReference>
<dbReference type="EMBL" id="CP016537">
    <property type="protein sequence ID" value="ANU15504.1"/>
    <property type="molecule type" value="Genomic_DNA"/>
</dbReference>
<dbReference type="SUPFAM" id="SSF53756">
    <property type="entry name" value="UDP-Glycosyltransferase/glycogen phosphorylase"/>
    <property type="match status" value="1"/>
</dbReference>
<feature type="domain" description="Glycosyl transferase family 1" evidence="1">
    <location>
        <begin position="185"/>
        <end position="336"/>
    </location>
</feature>
<dbReference type="GO" id="GO:0016757">
    <property type="term" value="F:glycosyltransferase activity"/>
    <property type="evidence" value="ECO:0007669"/>
    <property type="project" value="InterPro"/>
</dbReference>
<evidence type="ECO:0008006" key="5">
    <source>
        <dbReference type="Google" id="ProtNLM"/>
    </source>
</evidence>
<dbReference type="STRING" id="1215089.BBI08_08880"/>
<protein>
    <recommendedName>
        <fullName evidence="5">Glycosyl transferase</fullName>
    </recommendedName>
</protein>
<dbReference type="Pfam" id="PF13439">
    <property type="entry name" value="Glyco_transf_4"/>
    <property type="match status" value="1"/>
</dbReference>
<reference evidence="4" key="1">
    <citation type="submission" date="2016-07" db="EMBL/GenBank/DDBJ databases">
        <authorList>
            <person name="See-Too W.S."/>
        </authorList>
    </citation>
    <scope>NUCLEOTIDE SEQUENCE [LARGE SCALE GENOMIC DNA]</scope>
    <source>
        <strain evidence="4">DSM 24743</strain>
    </source>
</reference>
<keyword evidence="4" id="KW-1185">Reference proteome</keyword>
<gene>
    <name evidence="3" type="ORF">BBI08_08880</name>
</gene>
<dbReference type="KEGG" id="phc:BBI08_08880"/>
<evidence type="ECO:0000313" key="4">
    <source>
        <dbReference type="Proteomes" id="UP000092687"/>
    </source>
</evidence>
<organism evidence="3 4">
    <name type="scientific">Planococcus halocryophilus</name>
    <dbReference type="NCBI Taxonomy" id="1215089"/>
    <lineage>
        <taxon>Bacteria</taxon>
        <taxon>Bacillati</taxon>
        <taxon>Bacillota</taxon>
        <taxon>Bacilli</taxon>
        <taxon>Bacillales</taxon>
        <taxon>Caryophanaceae</taxon>
        <taxon>Planococcus</taxon>
    </lineage>
</organism>
<proteinExistence type="predicted"/>
<dbReference type="Proteomes" id="UP000092687">
    <property type="component" value="Chromosome"/>
</dbReference>
<dbReference type="InterPro" id="IPR028098">
    <property type="entry name" value="Glyco_trans_4-like_N"/>
</dbReference>
<dbReference type="InterPro" id="IPR001296">
    <property type="entry name" value="Glyco_trans_1"/>
</dbReference>
<dbReference type="PANTHER" id="PTHR12526:SF630">
    <property type="entry name" value="GLYCOSYLTRANSFERASE"/>
    <property type="match status" value="1"/>
</dbReference>
<reference evidence="4" key="2">
    <citation type="submission" date="2016-10" db="EMBL/GenBank/DDBJ databases">
        <authorList>
            <person name="See-Too W.S."/>
        </authorList>
    </citation>
    <scope>NUCLEOTIDE SEQUENCE [LARGE SCALE GENOMIC DNA]</scope>
    <source>
        <strain evidence="4">DSM 24743</strain>
    </source>
</reference>
<feature type="domain" description="Glycosyltransferase subfamily 4-like N-terminal" evidence="2">
    <location>
        <begin position="16"/>
        <end position="173"/>
    </location>
</feature>
<dbReference type="PANTHER" id="PTHR12526">
    <property type="entry name" value="GLYCOSYLTRANSFERASE"/>
    <property type="match status" value="1"/>
</dbReference>
<evidence type="ECO:0000313" key="3">
    <source>
        <dbReference type="EMBL" id="ANU15504.1"/>
    </source>
</evidence>